<dbReference type="Proteomes" id="UP000324222">
    <property type="component" value="Unassembled WGS sequence"/>
</dbReference>
<name>A0A5B7G9Z7_PORTR</name>
<gene>
    <name evidence="2" type="ORF">E2C01_047863</name>
</gene>
<evidence type="ECO:0000313" key="2">
    <source>
        <dbReference type="EMBL" id="MPC53958.1"/>
    </source>
</evidence>
<reference evidence="2 3" key="1">
    <citation type="submission" date="2019-05" db="EMBL/GenBank/DDBJ databases">
        <title>Another draft genome of Portunus trituberculatus and its Hox gene families provides insights of decapod evolution.</title>
        <authorList>
            <person name="Jeong J.-H."/>
            <person name="Song I."/>
            <person name="Kim S."/>
            <person name="Choi T."/>
            <person name="Kim D."/>
            <person name="Ryu S."/>
            <person name="Kim W."/>
        </authorList>
    </citation>
    <scope>NUCLEOTIDE SEQUENCE [LARGE SCALE GENOMIC DNA]</scope>
    <source>
        <tissue evidence="2">Muscle</tissue>
    </source>
</reference>
<sequence>MSRHTRLSPRVQRPRQRHKGCQVTKVPCSTPLPPRSATLPHIPPPDRHTCPEPAGRTVWAVAPGGAEMLRAEGFCTAQEPKINRTIEKLF</sequence>
<comment type="caution">
    <text evidence="2">The sequence shown here is derived from an EMBL/GenBank/DDBJ whole genome shotgun (WGS) entry which is preliminary data.</text>
</comment>
<feature type="region of interest" description="Disordered" evidence="1">
    <location>
        <begin position="1"/>
        <end position="54"/>
    </location>
</feature>
<dbReference type="EMBL" id="VSRR010012010">
    <property type="protein sequence ID" value="MPC53958.1"/>
    <property type="molecule type" value="Genomic_DNA"/>
</dbReference>
<proteinExistence type="predicted"/>
<accession>A0A5B7G9Z7</accession>
<protein>
    <submittedName>
        <fullName evidence="2">Uncharacterized protein</fullName>
    </submittedName>
</protein>
<evidence type="ECO:0000256" key="1">
    <source>
        <dbReference type="SAM" id="MobiDB-lite"/>
    </source>
</evidence>
<keyword evidence="3" id="KW-1185">Reference proteome</keyword>
<organism evidence="2 3">
    <name type="scientific">Portunus trituberculatus</name>
    <name type="common">Swimming crab</name>
    <name type="synonym">Neptunus trituberculatus</name>
    <dbReference type="NCBI Taxonomy" id="210409"/>
    <lineage>
        <taxon>Eukaryota</taxon>
        <taxon>Metazoa</taxon>
        <taxon>Ecdysozoa</taxon>
        <taxon>Arthropoda</taxon>
        <taxon>Crustacea</taxon>
        <taxon>Multicrustacea</taxon>
        <taxon>Malacostraca</taxon>
        <taxon>Eumalacostraca</taxon>
        <taxon>Eucarida</taxon>
        <taxon>Decapoda</taxon>
        <taxon>Pleocyemata</taxon>
        <taxon>Brachyura</taxon>
        <taxon>Eubrachyura</taxon>
        <taxon>Portunoidea</taxon>
        <taxon>Portunidae</taxon>
        <taxon>Portuninae</taxon>
        <taxon>Portunus</taxon>
    </lineage>
</organism>
<feature type="compositionally biased region" description="Basic residues" evidence="1">
    <location>
        <begin position="1"/>
        <end position="20"/>
    </location>
</feature>
<dbReference type="AlphaFoldDB" id="A0A5B7G9Z7"/>
<evidence type="ECO:0000313" key="3">
    <source>
        <dbReference type="Proteomes" id="UP000324222"/>
    </source>
</evidence>